<name>A0A382SQP7_9ZZZZ</name>
<protein>
    <submittedName>
        <fullName evidence="1">Uncharacterized protein</fullName>
    </submittedName>
</protein>
<feature type="non-terminal residue" evidence="1">
    <location>
        <position position="1"/>
    </location>
</feature>
<organism evidence="1">
    <name type="scientific">marine metagenome</name>
    <dbReference type="NCBI Taxonomy" id="408172"/>
    <lineage>
        <taxon>unclassified sequences</taxon>
        <taxon>metagenomes</taxon>
        <taxon>ecological metagenomes</taxon>
    </lineage>
</organism>
<dbReference type="AlphaFoldDB" id="A0A382SQP7"/>
<reference evidence="1" key="1">
    <citation type="submission" date="2018-05" db="EMBL/GenBank/DDBJ databases">
        <authorList>
            <person name="Lanie J.A."/>
            <person name="Ng W.-L."/>
            <person name="Kazmierczak K.M."/>
            <person name="Andrzejewski T.M."/>
            <person name="Davidsen T.M."/>
            <person name="Wayne K.J."/>
            <person name="Tettelin H."/>
            <person name="Glass J.I."/>
            <person name="Rusch D."/>
            <person name="Podicherti R."/>
            <person name="Tsui H.-C.T."/>
            <person name="Winkler M.E."/>
        </authorList>
    </citation>
    <scope>NUCLEOTIDE SEQUENCE</scope>
</reference>
<evidence type="ECO:0000313" key="1">
    <source>
        <dbReference type="EMBL" id="SVD11815.1"/>
    </source>
</evidence>
<accession>A0A382SQP7</accession>
<proteinExistence type="predicted"/>
<dbReference type="EMBL" id="UINC01130633">
    <property type="protein sequence ID" value="SVD11815.1"/>
    <property type="molecule type" value="Genomic_DNA"/>
</dbReference>
<gene>
    <name evidence="1" type="ORF">METZ01_LOCUS364669</name>
</gene>
<sequence length="50" mass="5471">VTHVEVAAENVPCTADPPVFVTDIPLGDDFEGGRNYPVFVNGEEYIFTTK</sequence>